<dbReference type="EMBL" id="QKKF02022243">
    <property type="protein sequence ID" value="RZF38539.1"/>
    <property type="molecule type" value="Genomic_DNA"/>
</dbReference>
<reference evidence="12 13" key="1">
    <citation type="journal article" date="2017" name="Gigascience">
        <title>Genome sequence of the small brown planthopper, Laodelphax striatellus.</title>
        <authorList>
            <person name="Zhu J."/>
            <person name="Jiang F."/>
            <person name="Wang X."/>
            <person name="Yang P."/>
            <person name="Bao Y."/>
            <person name="Zhao W."/>
            <person name="Wang W."/>
            <person name="Lu H."/>
            <person name="Wang Q."/>
            <person name="Cui N."/>
            <person name="Li J."/>
            <person name="Chen X."/>
            <person name="Luo L."/>
            <person name="Yu J."/>
            <person name="Kang L."/>
            <person name="Cui F."/>
        </authorList>
    </citation>
    <scope>NUCLEOTIDE SEQUENCE [LARGE SCALE GENOMIC DNA]</scope>
    <source>
        <strain evidence="12">Lst14</strain>
    </source>
</reference>
<keyword evidence="5" id="KW-0805">Transcription regulation</keyword>
<dbReference type="PROSITE" id="PS00678">
    <property type="entry name" value="WD_REPEATS_1"/>
    <property type="match status" value="1"/>
</dbReference>
<dbReference type="PROSITE" id="PS50294">
    <property type="entry name" value="WD_REPEATS_REGION"/>
    <property type="match status" value="5"/>
</dbReference>
<dbReference type="InParanoid" id="A0A482WY92"/>
<dbReference type="InterPro" id="IPR007582">
    <property type="entry name" value="TFIID_NTD2"/>
</dbReference>
<dbReference type="PANTHER" id="PTHR19879">
    <property type="entry name" value="TRANSCRIPTION INITIATION FACTOR TFIID"/>
    <property type="match status" value="1"/>
</dbReference>
<keyword evidence="3 9" id="KW-0853">WD repeat</keyword>
<feature type="repeat" description="WD" evidence="9">
    <location>
        <begin position="550"/>
        <end position="591"/>
    </location>
</feature>
<evidence type="ECO:0000256" key="8">
    <source>
        <dbReference type="ARBA" id="ARBA00044130"/>
    </source>
</evidence>
<organism evidence="12 13">
    <name type="scientific">Laodelphax striatellus</name>
    <name type="common">Small brown planthopper</name>
    <name type="synonym">Delphax striatella</name>
    <dbReference type="NCBI Taxonomy" id="195883"/>
    <lineage>
        <taxon>Eukaryota</taxon>
        <taxon>Metazoa</taxon>
        <taxon>Ecdysozoa</taxon>
        <taxon>Arthropoda</taxon>
        <taxon>Hexapoda</taxon>
        <taxon>Insecta</taxon>
        <taxon>Pterygota</taxon>
        <taxon>Neoptera</taxon>
        <taxon>Paraneoptera</taxon>
        <taxon>Hemiptera</taxon>
        <taxon>Auchenorrhyncha</taxon>
        <taxon>Fulgoroidea</taxon>
        <taxon>Delphacidae</taxon>
        <taxon>Criomorphinae</taxon>
        <taxon>Laodelphax</taxon>
    </lineage>
</organism>
<keyword evidence="13" id="KW-1185">Reference proteome</keyword>
<dbReference type="SMART" id="SM00320">
    <property type="entry name" value="WD40"/>
    <property type="match status" value="6"/>
</dbReference>
<evidence type="ECO:0000256" key="5">
    <source>
        <dbReference type="ARBA" id="ARBA00023015"/>
    </source>
</evidence>
<gene>
    <name evidence="12" type="ORF">LSTR_LSTR006134</name>
</gene>
<evidence type="ECO:0000256" key="10">
    <source>
        <dbReference type="SAM" id="MobiDB-lite"/>
    </source>
</evidence>
<feature type="repeat" description="WD" evidence="9">
    <location>
        <begin position="424"/>
        <end position="457"/>
    </location>
</feature>
<dbReference type="InterPro" id="IPR037264">
    <property type="entry name" value="TFIID_NTD2_sf"/>
</dbReference>
<evidence type="ECO:0000256" key="3">
    <source>
        <dbReference type="ARBA" id="ARBA00022574"/>
    </source>
</evidence>
<feature type="region of interest" description="Disordered" evidence="10">
    <location>
        <begin position="1"/>
        <end position="37"/>
    </location>
</feature>
<dbReference type="InterPro" id="IPR020472">
    <property type="entry name" value="WD40_PAC1"/>
</dbReference>
<dbReference type="GO" id="GO:0016251">
    <property type="term" value="F:RNA polymerase II general transcription initiation factor activity"/>
    <property type="evidence" value="ECO:0007669"/>
    <property type="project" value="TreeGrafter"/>
</dbReference>
<feature type="repeat" description="WD" evidence="9">
    <location>
        <begin position="508"/>
        <end position="549"/>
    </location>
</feature>
<comment type="similarity">
    <text evidence="2">Belongs to the WD repeat TAF5 family.</text>
</comment>
<feature type="compositionally biased region" description="Basic and acidic residues" evidence="10">
    <location>
        <begin position="1"/>
        <end position="36"/>
    </location>
</feature>
<dbReference type="Proteomes" id="UP000291343">
    <property type="component" value="Unassembled WGS sequence"/>
</dbReference>
<feature type="repeat" description="WD" evidence="9">
    <location>
        <begin position="592"/>
        <end position="633"/>
    </location>
</feature>
<feature type="compositionally biased region" description="Basic and acidic residues" evidence="10">
    <location>
        <begin position="292"/>
        <end position="302"/>
    </location>
</feature>
<accession>A0A482WY92</accession>
<protein>
    <recommendedName>
        <fullName evidence="8">Transcription initiation factor TFIID subunit 5</fullName>
    </recommendedName>
</protein>
<dbReference type="InterPro" id="IPR001680">
    <property type="entry name" value="WD40_rpt"/>
</dbReference>
<name>A0A482WY92_LAOST</name>
<dbReference type="GO" id="GO:0006367">
    <property type="term" value="P:transcription initiation at RNA polymerase II promoter"/>
    <property type="evidence" value="ECO:0007669"/>
    <property type="project" value="TreeGrafter"/>
</dbReference>
<evidence type="ECO:0000256" key="2">
    <source>
        <dbReference type="ARBA" id="ARBA00009435"/>
    </source>
</evidence>
<evidence type="ECO:0000313" key="13">
    <source>
        <dbReference type="Proteomes" id="UP000291343"/>
    </source>
</evidence>
<comment type="caution">
    <text evidence="12">The sequence shown here is derived from an EMBL/GenBank/DDBJ whole genome shotgun (WGS) entry which is preliminary data.</text>
</comment>
<dbReference type="SUPFAM" id="SSF50978">
    <property type="entry name" value="WD40 repeat-like"/>
    <property type="match status" value="1"/>
</dbReference>
<proteinExistence type="inferred from homology"/>
<evidence type="ECO:0000256" key="6">
    <source>
        <dbReference type="ARBA" id="ARBA00023163"/>
    </source>
</evidence>
<dbReference type="FunCoup" id="A0A482WY92">
    <property type="interactions" value="1151"/>
</dbReference>
<dbReference type="PANTHER" id="PTHR19879:SF1">
    <property type="entry name" value="CANNONBALL-RELATED"/>
    <property type="match status" value="1"/>
</dbReference>
<evidence type="ECO:0000256" key="9">
    <source>
        <dbReference type="PROSITE-ProRule" id="PRU00221"/>
    </source>
</evidence>
<dbReference type="GO" id="GO:0005669">
    <property type="term" value="C:transcription factor TFIID complex"/>
    <property type="evidence" value="ECO:0007669"/>
    <property type="project" value="TreeGrafter"/>
</dbReference>
<dbReference type="PRINTS" id="PR00320">
    <property type="entry name" value="GPROTEINBRPT"/>
</dbReference>
<evidence type="ECO:0000256" key="4">
    <source>
        <dbReference type="ARBA" id="ARBA00022737"/>
    </source>
</evidence>
<evidence type="ECO:0000256" key="1">
    <source>
        <dbReference type="ARBA" id="ARBA00004123"/>
    </source>
</evidence>
<dbReference type="AlphaFoldDB" id="A0A482WY92"/>
<dbReference type="SMR" id="A0A482WY92"/>
<comment type="subcellular location">
    <subcellularLocation>
        <location evidence="1">Nucleus</location>
    </subcellularLocation>
</comment>
<sequence>MESDNKDPVKVEPTNKEDTGGENAKSKQDDSNKPAPDKSTVLAVLQLLRKYNLKGTEETLRKEINLPDIGISEPESEVSSVLSAYKSEGDPNIYEESYSDLKKFIEGALDIYKHELGMILYPVFVHMYLELVYNNHESQAIRFMEKYGRDQEDYYQDDVKRLSHVTKKDHMKGNELTDTFKSNEFIIRMSRDTLTILKRHLQDKKQSILLNIIQEHLYFDMYEGVARNKQQIKATAGSMVGEATRQDNKAKVFYGMMKEPDIQYVPLEEEDDAAEGGGEPGADKPKKKKAKKDPMFSKKPKSDPNAPPVDRMPLPILKDADKLEKIKAMREATKRVTLGPECLPSICCYTLLNANHTVTCAEISEDSSILAVGFSDSIIKVWSLMPQKLRAMKSAEQLQDIDQEAEDVLARIMDDRNAETSRVLLGHSGSIFNVAFSPDRTLLISCSEDATIRLWSLMTWTCLVAYKGHIFPVWDVKFAPHGYYFASASCDRTARLWATDQHQPLRIFTGHFSDVDCVQFHPNSNYVATGSSDRTVRLWDCVTGSHVRLMTGHKGPIYSLTFSVDGRFLASGGADSRILLWDLAHGHLVAELAGHSSTIHTMAFSRDGNILSSGSLDCSVKLWDFTKVTEEMNLEDVNVSHNPDIKKDSDYLLRSYATKNSPLLCLHFSRRNVLLAVSMYDSSV</sequence>
<dbReference type="PROSITE" id="PS50082">
    <property type="entry name" value="WD_REPEATS_2"/>
    <property type="match status" value="6"/>
</dbReference>
<feature type="repeat" description="WD" evidence="9">
    <location>
        <begin position="466"/>
        <end position="507"/>
    </location>
</feature>
<feature type="domain" description="TFIID subunit TAF5 NTD2" evidence="11">
    <location>
        <begin position="88"/>
        <end position="217"/>
    </location>
</feature>
<keyword evidence="4" id="KW-0677">Repeat</keyword>
<dbReference type="OrthoDB" id="10266330at2759"/>
<dbReference type="Pfam" id="PF00400">
    <property type="entry name" value="WD40"/>
    <property type="match status" value="6"/>
</dbReference>
<evidence type="ECO:0000259" key="11">
    <source>
        <dbReference type="Pfam" id="PF04494"/>
    </source>
</evidence>
<keyword evidence="7" id="KW-0539">Nucleus</keyword>
<dbReference type="Pfam" id="PF04494">
    <property type="entry name" value="TFIID_NTD2"/>
    <property type="match status" value="1"/>
</dbReference>
<feature type="repeat" description="WD" evidence="9">
    <location>
        <begin position="351"/>
        <end position="384"/>
    </location>
</feature>
<dbReference type="Gene3D" id="2.130.10.10">
    <property type="entry name" value="YVTN repeat-like/Quinoprotein amine dehydrogenase"/>
    <property type="match status" value="2"/>
</dbReference>
<dbReference type="InterPro" id="IPR036322">
    <property type="entry name" value="WD40_repeat_dom_sf"/>
</dbReference>
<dbReference type="STRING" id="195883.A0A482WY92"/>
<evidence type="ECO:0000256" key="7">
    <source>
        <dbReference type="ARBA" id="ARBA00023242"/>
    </source>
</evidence>
<dbReference type="CDD" id="cd08044">
    <property type="entry name" value="TAF5_NTD2"/>
    <property type="match status" value="1"/>
</dbReference>
<dbReference type="Gene3D" id="1.25.40.500">
    <property type="entry name" value="TFIID subunit TAF5, NTD2 domain"/>
    <property type="match status" value="1"/>
</dbReference>
<dbReference type="FunFam" id="2.130.10.10:FF:000243">
    <property type="entry name" value="Transcription initiation factor TFIID subunit 5"/>
    <property type="match status" value="1"/>
</dbReference>
<dbReference type="InterPro" id="IPR015943">
    <property type="entry name" value="WD40/YVTN_repeat-like_dom_sf"/>
</dbReference>
<dbReference type="SUPFAM" id="SSF160897">
    <property type="entry name" value="Taf5 N-terminal domain-like"/>
    <property type="match status" value="1"/>
</dbReference>
<keyword evidence="6" id="KW-0804">Transcription</keyword>
<feature type="region of interest" description="Disordered" evidence="10">
    <location>
        <begin position="270"/>
        <end position="314"/>
    </location>
</feature>
<dbReference type="CDD" id="cd00200">
    <property type="entry name" value="WD40"/>
    <property type="match status" value="1"/>
</dbReference>
<evidence type="ECO:0000313" key="12">
    <source>
        <dbReference type="EMBL" id="RZF38539.1"/>
    </source>
</evidence>
<dbReference type="InterPro" id="IPR019775">
    <property type="entry name" value="WD40_repeat_CS"/>
</dbReference>